<sequence>MSLPANLEKPLRIPPWLRIRLPGNEQFASTAGLMDDLRLNTVCQSAKCPNKWECFSRNVATFLIMGSVCSRNCAFCNITPGRPTPLEDDEPARVAEGARRLGLTHVVITSVTRDDLPDGGATHFAATIRAVRSTLPGCTVEVLIPDFQGDEAALDTIFAARPDVLNHNLETVPALYPAIRPQADYRQSLRLLERSKGMAPDIPTKSGIMVGLGETDAQILPVLDDLAAAGCDIVTIGQYMRPTRQHPPVDRYVEPAVFDSYADQGRQRGIRHVFSAPLVRSSYNAAQFVGSVGS</sequence>
<keyword evidence="1 9" id="KW-0004">4Fe-4S</keyword>
<feature type="domain" description="Radical SAM core" evidence="10">
    <location>
        <begin position="55"/>
        <end position="271"/>
    </location>
</feature>
<accession>A0A7K1KJG5</accession>
<dbReference type="NCBIfam" id="NF009544">
    <property type="entry name" value="PRK12928.1"/>
    <property type="match status" value="1"/>
</dbReference>
<dbReference type="FunFam" id="3.20.20.70:FF:000040">
    <property type="entry name" value="Lipoyl synthase"/>
    <property type="match status" value="1"/>
</dbReference>
<evidence type="ECO:0000313" key="12">
    <source>
        <dbReference type="Proteomes" id="UP000461162"/>
    </source>
</evidence>
<comment type="catalytic activity">
    <reaction evidence="8 9">
        <text>[[Fe-S] cluster scaffold protein carrying a second [4Fe-4S](2+) cluster] + N(6)-octanoyl-L-lysyl-[protein] + 2 oxidized [2Fe-2S]-[ferredoxin] + 2 S-adenosyl-L-methionine + 4 H(+) = [[Fe-S] cluster scaffold protein] + N(6)-[(R)-dihydrolipoyl]-L-lysyl-[protein] + 4 Fe(3+) + 2 hydrogen sulfide + 2 5'-deoxyadenosine + 2 L-methionine + 2 reduced [2Fe-2S]-[ferredoxin]</text>
        <dbReference type="Rhea" id="RHEA:16585"/>
        <dbReference type="Rhea" id="RHEA-COMP:9928"/>
        <dbReference type="Rhea" id="RHEA-COMP:10000"/>
        <dbReference type="Rhea" id="RHEA-COMP:10001"/>
        <dbReference type="Rhea" id="RHEA-COMP:10475"/>
        <dbReference type="Rhea" id="RHEA-COMP:14568"/>
        <dbReference type="Rhea" id="RHEA-COMP:14569"/>
        <dbReference type="ChEBI" id="CHEBI:15378"/>
        <dbReference type="ChEBI" id="CHEBI:17319"/>
        <dbReference type="ChEBI" id="CHEBI:29034"/>
        <dbReference type="ChEBI" id="CHEBI:29919"/>
        <dbReference type="ChEBI" id="CHEBI:33722"/>
        <dbReference type="ChEBI" id="CHEBI:33737"/>
        <dbReference type="ChEBI" id="CHEBI:33738"/>
        <dbReference type="ChEBI" id="CHEBI:57844"/>
        <dbReference type="ChEBI" id="CHEBI:59789"/>
        <dbReference type="ChEBI" id="CHEBI:78809"/>
        <dbReference type="ChEBI" id="CHEBI:83100"/>
        <dbReference type="EC" id="2.8.1.8"/>
    </reaction>
</comment>
<dbReference type="Proteomes" id="UP000461162">
    <property type="component" value="Unassembled WGS sequence"/>
</dbReference>
<dbReference type="SFLD" id="SFLDS00029">
    <property type="entry name" value="Radical_SAM"/>
    <property type="match status" value="1"/>
</dbReference>
<dbReference type="HAMAP" id="MF_00206">
    <property type="entry name" value="Lipoyl_synth"/>
    <property type="match status" value="1"/>
</dbReference>
<dbReference type="InterPro" id="IPR006638">
    <property type="entry name" value="Elp3/MiaA/NifB-like_rSAM"/>
</dbReference>
<dbReference type="GO" id="GO:0009249">
    <property type="term" value="P:protein lipoylation"/>
    <property type="evidence" value="ECO:0007669"/>
    <property type="project" value="UniProtKB-UniRule"/>
</dbReference>
<evidence type="ECO:0000256" key="2">
    <source>
        <dbReference type="ARBA" id="ARBA00022490"/>
    </source>
</evidence>
<comment type="caution">
    <text evidence="11">The sequence shown here is derived from an EMBL/GenBank/DDBJ whole genome shotgun (WGS) entry which is preliminary data.</text>
</comment>
<dbReference type="GO" id="GO:0016992">
    <property type="term" value="F:lipoate synthase activity"/>
    <property type="evidence" value="ECO:0007669"/>
    <property type="project" value="UniProtKB-UniRule"/>
</dbReference>
<dbReference type="NCBIfam" id="NF004019">
    <property type="entry name" value="PRK05481.1"/>
    <property type="match status" value="1"/>
</dbReference>
<dbReference type="EMBL" id="WODC01000001">
    <property type="protein sequence ID" value="MUM76227.1"/>
    <property type="molecule type" value="Genomic_DNA"/>
</dbReference>
<feature type="binding site" evidence="9">
    <location>
        <position position="43"/>
    </location>
    <ligand>
        <name>[4Fe-4S] cluster</name>
        <dbReference type="ChEBI" id="CHEBI:49883"/>
        <label>1</label>
    </ligand>
</feature>
<dbReference type="SMART" id="SM00729">
    <property type="entry name" value="Elp3"/>
    <property type="match status" value="1"/>
</dbReference>
<dbReference type="InterPro" id="IPR058240">
    <property type="entry name" value="rSAM_sf"/>
</dbReference>
<protein>
    <recommendedName>
        <fullName evidence="9">Lipoyl synthase</fullName>
        <ecNumber evidence="9">2.8.1.8</ecNumber>
    </recommendedName>
    <alternativeName>
        <fullName evidence="9">Lip-syn</fullName>
        <shortName evidence="9">LS</shortName>
    </alternativeName>
    <alternativeName>
        <fullName evidence="9">Lipoate synthase</fullName>
    </alternativeName>
    <alternativeName>
        <fullName evidence="9">Lipoic acid synthase</fullName>
    </alternativeName>
    <alternativeName>
        <fullName evidence="9">Sulfur insertion protein LipA</fullName>
    </alternativeName>
</protein>
<feature type="binding site" evidence="9">
    <location>
        <position position="73"/>
    </location>
    <ligand>
        <name>[4Fe-4S] cluster</name>
        <dbReference type="ChEBI" id="CHEBI:49883"/>
        <label>2</label>
        <note>4Fe-4S-S-AdoMet</note>
    </ligand>
</feature>
<comment type="subcellular location">
    <subcellularLocation>
        <location evidence="9">Cytoplasm</location>
    </subcellularLocation>
</comment>
<dbReference type="SFLD" id="SFLDG01058">
    <property type="entry name" value="lipoyl_synthase_like"/>
    <property type="match status" value="1"/>
</dbReference>
<dbReference type="PANTHER" id="PTHR10949:SF0">
    <property type="entry name" value="LIPOYL SYNTHASE, MITOCHONDRIAL"/>
    <property type="match status" value="1"/>
</dbReference>
<evidence type="ECO:0000256" key="9">
    <source>
        <dbReference type="HAMAP-Rule" id="MF_00206"/>
    </source>
</evidence>
<dbReference type="UniPathway" id="UPA00538">
    <property type="reaction ID" value="UER00593"/>
</dbReference>
<dbReference type="Gene3D" id="3.20.20.70">
    <property type="entry name" value="Aldolase class I"/>
    <property type="match status" value="1"/>
</dbReference>
<dbReference type="InterPro" id="IPR013785">
    <property type="entry name" value="Aldolase_TIM"/>
</dbReference>
<dbReference type="EC" id="2.8.1.8" evidence="9"/>
<dbReference type="Pfam" id="PF04055">
    <property type="entry name" value="Radical_SAM"/>
    <property type="match status" value="1"/>
</dbReference>
<gene>
    <name evidence="9 11" type="primary">lipA</name>
    <name evidence="11" type="ORF">GKC30_01115</name>
</gene>
<keyword evidence="12" id="KW-1185">Reference proteome</keyword>
<comment type="pathway">
    <text evidence="9">Protein modification; protein lipoylation via endogenous pathway; protein N(6)-(lipoyl)lysine from octanoyl-[acyl-carrier-protein]: step 2/2.</text>
</comment>
<comment type="similarity">
    <text evidence="9">Belongs to the radical SAM superfamily. Lipoyl synthase family.</text>
</comment>
<evidence type="ECO:0000256" key="6">
    <source>
        <dbReference type="ARBA" id="ARBA00023004"/>
    </source>
</evidence>
<evidence type="ECO:0000256" key="5">
    <source>
        <dbReference type="ARBA" id="ARBA00022723"/>
    </source>
</evidence>
<evidence type="ECO:0000313" key="11">
    <source>
        <dbReference type="EMBL" id="MUM76227.1"/>
    </source>
</evidence>
<feature type="binding site" evidence="9">
    <location>
        <position position="48"/>
    </location>
    <ligand>
        <name>[4Fe-4S] cluster</name>
        <dbReference type="ChEBI" id="CHEBI:49883"/>
        <label>1</label>
    </ligand>
</feature>
<dbReference type="PIRSF" id="PIRSF005963">
    <property type="entry name" value="Lipoyl_synth"/>
    <property type="match status" value="1"/>
</dbReference>
<evidence type="ECO:0000259" key="10">
    <source>
        <dbReference type="PROSITE" id="PS51918"/>
    </source>
</evidence>
<dbReference type="CDD" id="cd01335">
    <property type="entry name" value="Radical_SAM"/>
    <property type="match status" value="1"/>
</dbReference>
<keyword evidence="4 9" id="KW-0949">S-adenosyl-L-methionine</keyword>
<evidence type="ECO:0000256" key="1">
    <source>
        <dbReference type="ARBA" id="ARBA00022485"/>
    </source>
</evidence>
<keyword evidence="2 9" id="KW-0963">Cytoplasm</keyword>
<feature type="binding site" evidence="9">
    <location>
        <position position="69"/>
    </location>
    <ligand>
        <name>[4Fe-4S] cluster</name>
        <dbReference type="ChEBI" id="CHEBI:49883"/>
        <label>2</label>
        <note>4Fe-4S-S-AdoMet</note>
    </ligand>
</feature>
<dbReference type="PANTHER" id="PTHR10949">
    <property type="entry name" value="LIPOYL SYNTHASE"/>
    <property type="match status" value="1"/>
</dbReference>
<keyword evidence="6 9" id="KW-0408">Iron</keyword>
<dbReference type="GO" id="GO:0046872">
    <property type="term" value="F:metal ion binding"/>
    <property type="evidence" value="ECO:0007669"/>
    <property type="project" value="UniProtKB-KW"/>
</dbReference>
<feature type="binding site" evidence="9">
    <location>
        <position position="76"/>
    </location>
    <ligand>
        <name>[4Fe-4S] cluster</name>
        <dbReference type="ChEBI" id="CHEBI:49883"/>
        <label>2</label>
        <note>4Fe-4S-S-AdoMet</note>
    </ligand>
</feature>
<organism evidence="11 12">
    <name type="scientific">Pseudodesulfovibrio alkaliphilus</name>
    <dbReference type="NCBI Taxonomy" id="2661613"/>
    <lineage>
        <taxon>Bacteria</taxon>
        <taxon>Pseudomonadati</taxon>
        <taxon>Thermodesulfobacteriota</taxon>
        <taxon>Desulfovibrionia</taxon>
        <taxon>Desulfovibrionales</taxon>
        <taxon>Desulfovibrionaceae</taxon>
    </lineage>
</organism>
<comment type="function">
    <text evidence="9">Catalyzes the radical-mediated insertion of two sulfur atoms into the C-6 and C-8 positions of the octanoyl moiety bound to the lipoyl domains of lipoate-dependent enzymes, thereby converting the octanoylated domains into lipoylated derivatives.</text>
</comment>
<comment type="cofactor">
    <cofactor evidence="9">
        <name>[4Fe-4S] cluster</name>
        <dbReference type="ChEBI" id="CHEBI:49883"/>
    </cofactor>
    <text evidence="9">Binds 2 [4Fe-4S] clusters per subunit. One cluster is coordinated with 3 cysteines and an exchangeable S-adenosyl-L-methionine.</text>
</comment>
<dbReference type="GO" id="GO:0051539">
    <property type="term" value="F:4 iron, 4 sulfur cluster binding"/>
    <property type="evidence" value="ECO:0007669"/>
    <property type="project" value="UniProtKB-UniRule"/>
</dbReference>
<dbReference type="AlphaFoldDB" id="A0A7K1KJG5"/>
<dbReference type="SFLD" id="SFLDF00271">
    <property type="entry name" value="lipoyl_synthase"/>
    <property type="match status" value="1"/>
</dbReference>
<reference evidence="11 12" key="1">
    <citation type="submission" date="2019-11" db="EMBL/GenBank/DDBJ databases">
        <title>Pseudodesulfovibrio alkaliphilus, sp. nov., an alkaliphilic sulfate-reducing bacteria from mud volcano of Taman peninsula, Russia.</title>
        <authorList>
            <person name="Frolova A."/>
            <person name="Merkel A.Y."/>
            <person name="Slobodkin A.I."/>
        </authorList>
    </citation>
    <scope>NUCLEOTIDE SEQUENCE [LARGE SCALE GENOMIC DNA]</scope>
    <source>
        <strain evidence="11 12">F-1</strain>
    </source>
</reference>
<dbReference type="RefSeq" id="WP_155931669.1">
    <property type="nucleotide sequence ID" value="NZ_WODC01000001.1"/>
</dbReference>
<evidence type="ECO:0000256" key="3">
    <source>
        <dbReference type="ARBA" id="ARBA00022679"/>
    </source>
</evidence>
<keyword evidence="7 9" id="KW-0411">Iron-sulfur</keyword>
<feature type="binding site" evidence="9">
    <location>
        <position position="54"/>
    </location>
    <ligand>
        <name>[4Fe-4S] cluster</name>
        <dbReference type="ChEBI" id="CHEBI:49883"/>
        <label>1</label>
    </ligand>
</feature>
<keyword evidence="3 9" id="KW-0808">Transferase</keyword>
<dbReference type="GO" id="GO:0005737">
    <property type="term" value="C:cytoplasm"/>
    <property type="evidence" value="ECO:0007669"/>
    <property type="project" value="UniProtKB-SubCell"/>
</dbReference>
<dbReference type="InterPro" id="IPR003698">
    <property type="entry name" value="Lipoyl_synth"/>
</dbReference>
<name>A0A7K1KJG5_9BACT</name>
<evidence type="ECO:0000256" key="8">
    <source>
        <dbReference type="ARBA" id="ARBA00047326"/>
    </source>
</evidence>
<dbReference type="PROSITE" id="PS51918">
    <property type="entry name" value="RADICAL_SAM"/>
    <property type="match status" value="1"/>
</dbReference>
<evidence type="ECO:0000256" key="4">
    <source>
        <dbReference type="ARBA" id="ARBA00022691"/>
    </source>
</evidence>
<keyword evidence="5 9" id="KW-0479">Metal-binding</keyword>
<evidence type="ECO:0000256" key="7">
    <source>
        <dbReference type="ARBA" id="ARBA00023014"/>
    </source>
</evidence>
<dbReference type="InterPro" id="IPR007197">
    <property type="entry name" value="rSAM"/>
</dbReference>
<dbReference type="NCBIfam" id="TIGR00510">
    <property type="entry name" value="lipA"/>
    <property type="match status" value="1"/>
</dbReference>
<dbReference type="SUPFAM" id="SSF102114">
    <property type="entry name" value="Radical SAM enzymes"/>
    <property type="match status" value="1"/>
</dbReference>
<proteinExistence type="inferred from homology"/>
<feature type="binding site" evidence="9">
    <location>
        <position position="282"/>
    </location>
    <ligand>
        <name>[4Fe-4S] cluster</name>
        <dbReference type="ChEBI" id="CHEBI:49883"/>
        <label>1</label>
    </ligand>
</feature>